<gene>
    <name evidence="2" type="ORF">Cvel_21410</name>
</gene>
<dbReference type="InterPro" id="IPR038294">
    <property type="entry name" value="SLBP_RNA_bind_sf"/>
</dbReference>
<dbReference type="VEuPathDB" id="CryptoDB:Cvel_21410"/>
<feature type="region of interest" description="Disordered" evidence="1">
    <location>
        <begin position="555"/>
        <end position="613"/>
    </location>
</feature>
<accession>A0A0G4GDS0</accession>
<feature type="region of interest" description="Disordered" evidence="1">
    <location>
        <begin position="347"/>
        <end position="416"/>
    </location>
</feature>
<evidence type="ECO:0000256" key="1">
    <source>
        <dbReference type="SAM" id="MobiDB-lite"/>
    </source>
</evidence>
<feature type="compositionally biased region" description="Low complexity" evidence="1">
    <location>
        <begin position="378"/>
        <end position="406"/>
    </location>
</feature>
<feature type="region of interest" description="Disordered" evidence="1">
    <location>
        <begin position="13"/>
        <end position="48"/>
    </location>
</feature>
<dbReference type="SUPFAM" id="SSF50630">
    <property type="entry name" value="Acid proteases"/>
    <property type="match status" value="1"/>
</dbReference>
<feature type="region of interest" description="Disordered" evidence="1">
    <location>
        <begin position="492"/>
        <end position="520"/>
    </location>
</feature>
<organism evidence="2">
    <name type="scientific">Chromera velia CCMP2878</name>
    <dbReference type="NCBI Taxonomy" id="1169474"/>
    <lineage>
        <taxon>Eukaryota</taxon>
        <taxon>Sar</taxon>
        <taxon>Alveolata</taxon>
        <taxon>Colpodellida</taxon>
        <taxon>Chromeraceae</taxon>
        <taxon>Chromera</taxon>
    </lineage>
</organism>
<evidence type="ECO:0000313" key="2">
    <source>
        <dbReference type="EMBL" id="CEM27443.1"/>
    </source>
</evidence>
<dbReference type="EMBL" id="CDMZ01001110">
    <property type="protein sequence ID" value="CEM27443.1"/>
    <property type="molecule type" value="Genomic_DNA"/>
</dbReference>
<dbReference type="Gene3D" id="1.10.8.1120">
    <property type="entry name" value="Histone RNA hairpin-binding protein RNA-binding domain"/>
    <property type="match status" value="1"/>
</dbReference>
<dbReference type="Gene3D" id="2.40.70.10">
    <property type="entry name" value="Acid Proteases"/>
    <property type="match status" value="1"/>
</dbReference>
<reference evidence="2" key="1">
    <citation type="submission" date="2014-11" db="EMBL/GenBank/DDBJ databases">
        <authorList>
            <person name="Otto D Thomas"/>
            <person name="Naeem Raeece"/>
        </authorList>
    </citation>
    <scope>NUCLEOTIDE SEQUENCE</scope>
</reference>
<sequence>MALRDFHCAKRWADMSSEMDENSQGPDEKLRDLLGDSSEQHLKVSAPHPDFEASNLGVNGMFKKIMGVATPGKIKSTNTKTDAPKDFAFLLEEDGKDTAMTGAVERGAGKGKNSLASLCTGMPSTVAGRSTFMPSAGPDAGAAFGLCAPAGSIAPDVHTAENEEEMCGGDGGAGVGGGVVSMDTDSKAFKRSMAGQQAPSMSVDAAAAAGFAVCFEKGEGEGGAPSGFPSESELMDLEEKEKENQKFGRGTVATKKAKVEDAEGKVRPVPSAVAATHLIEEQHPNPLPNVQYTNVCLGTNPNPSLPLPGLGADMPTQAQMRPATGAEYRAVTANMAKQFEMHQNAVLREHRSSGRTSRGRGSGTRGSRGKQPGGMAGGAKAPATNGPQQQVSAQSQAQGQAQGQLQTEEEKHREKKRMEEIIKFKSTDTYKTFDRAFPNRQKANEGGHKKGKKQVASILPALPQTPDVRMKASSRVFQSLLTDWKREIHGKVETLPPPESNWKERPQRIPQQTTRVGDSRSSELLGLWHLWLKKAQKSGLPVRKRAGRPALEAGPAALSAKLPPSPPARSTPVYPRSPAPARVSAGAVWGEGEREEVDKPRRPSLAPDGSAVKSEGVKAALRPWVSVLISGHVVTGLIDTDAQVSSVDVVVASRGKGEIRAASLGLVAVGNQGVSTVGEMDVQIAHPTDPSKPVEHPMLVTENSGYELILGMDFLRARAPKIFYCSRNKRIYVEGLPEFDVFDDDGLHPTVVSTLKRTRVPRWHQALMRVSVDAPEGAEVMVRKNFSRAHPGLAVPEQLAVVCRGVAVIEVTNISRVKLIVGPKTVLLFAESAAHIAVVSAVTKVSDYPGARTTTATEGLRSCERMSPGKPSEKWSGEQAPSHPWSVAPSARLFSNDMSSDTALNCPPSFPLQTDFPKIDLEKVLGEVPKEWKGDYVQVLEEFNDLWS</sequence>
<feature type="compositionally biased region" description="Gly residues" evidence="1">
    <location>
        <begin position="360"/>
        <end position="377"/>
    </location>
</feature>
<feature type="region of interest" description="Disordered" evidence="1">
    <location>
        <begin position="857"/>
        <end position="884"/>
    </location>
</feature>
<proteinExistence type="predicted"/>
<protein>
    <submittedName>
        <fullName evidence="2">Uncharacterized protein</fullName>
    </submittedName>
</protein>
<feature type="compositionally biased region" description="Basic and acidic residues" evidence="1">
    <location>
        <begin position="26"/>
        <end position="42"/>
    </location>
</feature>
<dbReference type="InterPro" id="IPR021109">
    <property type="entry name" value="Peptidase_aspartic_dom_sf"/>
</dbReference>
<name>A0A0G4GDS0_9ALVE</name>
<dbReference type="AlphaFoldDB" id="A0A0G4GDS0"/>